<dbReference type="Gene3D" id="3.60.40.10">
    <property type="entry name" value="PPM-type phosphatase domain"/>
    <property type="match status" value="1"/>
</dbReference>
<dbReference type="PANTHER" id="PTHR43156">
    <property type="entry name" value="STAGE II SPORULATION PROTEIN E-RELATED"/>
    <property type="match status" value="1"/>
</dbReference>
<dbReference type="Pfam" id="PF07228">
    <property type="entry name" value="SpoIIE"/>
    <property type="match status" value="1"/>
</dbReference>
<dbReference type="AlphaFoldDB" id="A0A5E8HB21"/>
<dbReference type="EMBL" id="AOGX02000044">
    <property type="protein sequence ID" value="EOQ87206.1"/>
    <property type="molecule type" value="Genomic_DNA"/>
</dbReference>
<dbReference type="Gene3D" id="2.60.40.2380">
    <property type="match status" value="1"/>
</dbReference>
<keyword evidence="2" id="KW-0472">Membrane</keyword>
<keyword evidence="2" id="KW-0812">Transmembrane</keyword>
<dbReference type="Pfam" id="PF07696">
    <property type="entry name" value="7TMR-DISMED2"/>
    <property type="match status" value="1"/>
</dbReference>
<feature type="transmembrane region" description="Helical" evidence="2">
    <location>
        <begin position="234"/>
        <end position="255"/>
    </location>
</feature>
<evidence type="ECO:0000313" key="4">
    <source>
        <dbReference type="EMBL" id="EOQ87206.1"/>
    </source>
</evidence>
<feature type="transmembrane region" description="Helical" evidence="2">
    <location>
        <begin position="323"/>
        <end position="347"/>
    </location>
</feature>
<feature type="transmembrane region" description="Helical" evidence="2">
    <location>
        <begin position="267"/>
        <end position="284"/>
    </location>
</feature>
<dbReference type="STRING" id="1249483.LEP1GSC202_2562"/>
<organism evidence="4 5">
    <name type="scientific">Leptospira yanagawae serovar Saopaulo str. Sao Paulo = ATCC 700523</name>
    <dbReference type="NCBI Taxonomy" id="1249483"/>
    <lineage>
        <taxon>Bacteria</taxon>
        <taxon>Pseudomonadati</taxon>
        <taxon>Spirochaetota</taxon>
        <taxon>Spirochaetia</taxon>
        <taxon>Leptospirales</taxon>
        <taxon>Leptospiraceae</taxon>
        <taxon>Leptospira</taxon>
    </lineage>
</organism>
<feature type="transmembrane region" description="Helical" evidence="2">
    <location>
        <begin position="199"/>
        <end position="222"/>
    </location>
</feature>
<dbReference type="Proteomes" id="UP000013996">
    <property type="component" value="Unassembled WGS sequence"/>
</dbReference>
<feature type="transmembrane region" description="Helical" evidence="2">
    <location>
        <begin position="290"/>
        <end position="311"/>
    </location>
</feature>
<dbReference type="InterPro" id="IPR011622">
    <property type="entry name" value="7TMR_DISM_rcpt_extracell_dom2"/>
</dbReference>
<proteinExistence type="predicted"/>
<feature type="domain" description="PPM-type phosphatase" evidence="3">
    <location>
        <begin position="409"/>
        <end position="626"/>
    </location>
</feature>
<dbReference type="SUPFAM" id="SSF81606">
    <property type="entry name" value="PP2C-like"/>
    <property type="match status" value="1"/>
</dbReference>
<dbReference type="SMART" id="SM00331">
    <property type="entry name" value="PP2C_SIG"/>
    <property type="match status" value="1"/>
</dbReference>
<keyword evidence="2" id="KW-1133">Transmembrane helix</keyword>
<dbReference type="GO" id="GO:0016791">
    <property type="term" value="F:phosphatase activity"/>
    <property type="evidence" value="ECO:0007669"/>
    <property type="project" value="TreeGrafter"/>
</dbReference>
<evidence type="ECO:0000313" key="5">
    <source>
        <dbReference type="Proteomes" id="UP000013996"/>
    </source>
</evidence>
<dbReference type="InterPro" id="IPR036457">
    <property type="entry name" value="PPM-type-like_dom_sf"/>
</dbReference>
<dbReference type="InterPro" id="IPR052016">
    <property type="entry name" value="Bact_Sigma-Reg"/>
</dbReference>
<dbReference type="InterPro" id="IPR011623">
    <property type="entry name" value="7TMR_DISM_rcpt_extracell_dom1"/>
</dbReference>
<reference evidence="4 5" key="1">
    <citation type="submission" date="2013-04" db="EMBL/GenBank/DDBJ databases">
        <authorList>
            <person name="Harkins D.M."/>
            <person name="Durkin A.S."/>
            <person name="Brinkac L.M."/>
            <person name="Haft D.H."/>
            <person name="Selengut J.D."/>
            <person name="Sanka R."/>
            <person name="DePew J."/>
            <person name="Purushe J."/>
            <person name="Hartskeerl R.A."/>
            <person name="Ahmed A."/>
            <person name="van der Linden H."/>
            <person name="Goris M.G.A."/>
            <person name="Vinetz J.M."/>
            <person name="Sutton G.G."/>
            <person name="Nierman W.C."/>
            <person name="Fouts D.E."/>
        </authorList>
    </citation>
    <scope>NUCLEOTIDE SEQUENCE [LARGE SCALE GENOMIC DNA]</scope>
    <source>
        <strain evidence="4 5">Sao Paulo</strain>
    </source>
</reference>
<evidence type="ECO:0000256" key="2">
    <source>
        <dbReference type="SAM" id="Phobius"/>
    </source>
</evidence>
<dbReference type="InterPro" id="IPR001932">
    <property type="entry name" value="PPM-type_phosphatase-like_dom"/>
</dbReference>
<dbReference type="Pfam" id="PF07695">
    <property type="entry name" value="7TMR-DISM_7TM"/>
    <property type="match status" value="1"/>
</dbReference>
<dbReference type="PANTHER" id="PTHR43156:SF2">
    <property type="entry name" value="STAGE II SPORULATION PROTEIN E"/>
    <property type="match status" value="1"/>
</dbReference>
<gene>
    <name evidence="4" type="ORF">LEP1GSC202_2562</name>
</gene>
<evidence type="ECO:0000256" key="1">
    <source>
        <dbReference type="ARBA" id="ARBA00022801"/>
    </source>
</evidence>
<comment type="caution">
    <text evidence="4">The sequence shown here is derived from an EMBL/GenBank/DDBJ whole genome shotgun (WGS) entry which is preliminary data.</text>
</comment>
<sequence length="629" mass="71690">MAIPVPSLIALPISIEETQNYRDIGKYFEYTIPADKEAGLNQILREDTLWRPNVKNVILIPRNKNPVWLKITLIHYGNLPHTYFLHLSNPVVDVFELHTEINGKWKTVWSGEQILQKNKPIYSHISAFPITLSPNESKTIYLKIRSDNPIFSFVSIYNARTFIAYSKKQDIFFAAYFGAGFMMFLFSLFLAHTLRYRKFFYFFFYLATILLLNTYSTGFIQYIEFGNSNTWKNYLFPITILLTSIFGLLFTLEFLEIKGSFPKLNAFTKIYILLLVFSNVLIFIMDLRNFIQMAIILVFIPIFIAIATSTLTLFRSKKKLEVVLFLLAFGSILIGASINTFTVQGIIKPYHFASYSLPLGSALEVFFLSLALVLRVSDYRKSIEDKQELDLQLKIAQKLQNGLLPKKRSHVLNYPLGFRYSPATDIGGDFVEILVKENEVGLFLCDVSGHGIPAAMIASMTKVSLEIWNDMLDKPALAAEKIRKSLLSSLSGHFLSAFFVYLKPNEKILRIANAGHLPLLHLDRDGKITTYTSYGRAINEHIQSDIVEKTFSMPNEGTLILFTDGVIEARNIHSGELFGEERFYSLIQSLAKEGPQMICDTVVSELEKFQHSKKSDDDITILALSIDSE</sequence>
<name>A0A5E8HB21_9LEPT</name>
<accession>A0A5E8HB21</accession>
<feature type="transmembrane region" description="Helical" evidence="2">
    <location>
        <begin position="171"/>
        <end position="192"/>
    </location>
</feature>
<protein>
    <submittedName>
        <fullName evidence="4">SpoIIE-like protein phosphatase domain protein</fullName>
    </submittedName>
</protein>
<evidence type="ECO:0000259" key="3">
    <source>
        <dbReference type="SMART" id="SM00331"/>
    </source>
</evidence>
<feature type="transmembrane region" description="Helical" evidence="2">
    <location>
        <begin position="353"/>
        <end position="374"/>
    </location>
</feature>
<keyword evidence="1" id="KW-0378">Hydrolase</keyword>